<protein>
    <submittedName>
        <fullName evidence="1">Uncharacterized protein</fullName>
    </submittedName>
</protein>
<dbReference type="Proteomes" id="UP000250572">
    <property type="component" value="Unassembled WGS sequence"/>
</dbReference>
<name>A0A315W2U6_GAMAF</name>
<gene>
    <name evidence="1" type="ORF">CCH79_00015697</name>
</gene>
<proteinExistence type="predicted"/>
<comment type="caution">
    <text evidence="1">The sequence shown here is derived from an EMBL/GenBank/DDBJ whole genome shotgun (WGS) entry which is preliminary data.</text>
</comment>
<organism evidence="1 2">
    <name type="scientific">Gambusia affinis</name>
    <name type="common">Western mosquitofish</name>
    <name type="synonym">Heterandria affinis</name>
    <dbReference type="NCBI Taxonomy" id="33528"/>
    <lineage>
        <taxon>Eukaryota</taxon>
        <taxon>Metazoa</taxon>
        <taxon>Chordata</taxon>
        <taxon>Craniata</taxon>
        <taxon>Vertebrata</taxon>
        <taxon>Euteleostomi</taxon>
        <taxon>Actinopterygii</taxon>
        <taxon>Neopterygii</taxon>
        <taxon>Teleostei</taxon>
        <taxon>Neoteleostei</taxon>
        <taxon>Acanthomorphata</taxon>
        <taxon>Ovalentaria</taxon>
        <taxon>Atherinomorphae</taxon>
        <taxon>Cyprinodontiformes</taxon>
        <taxon>Poeciliidae</taxon>
        <taxon>Poeciliinae</taxon>
        <taxon>Gambusia</taxon>
    </lineage>
</organism>
<accession>A0A315W2U6</accession>
<dbReference type="EMBL" id="NHOQ01000420">
    <property type="protein sequence ID" value="PWA30304.1"/>
    <property type="molecule type" value="Genomic_DNA"/>
</dbReference>
<evidence type="ECO:0000313" key="1">
    <source>
        <dbReference type="EMBL" id="PWA30304.1"/>
    </source>
</evidence>
<sequence>MIALTDPTTRAGQLKYEKCRHSSRLRAEWTSCQCPHSTPCCTAKALGSVPALHMSKINSGSAGCRAVVMAGKYLSGPGRRSAVLAGTAGRQRGQMCAAQCRTGSSTAASLGGRTAAAGQQESPGYFSAADRHALANRNLIYRDVKAFLSEVGGDPREARYWLAQFQRANLCQSPAFAVLEYNRAF</sequence>
<keyword evidence="2" id="KW-1185">Reference proteome</keyword>
<dbReference type="AlphaFoldDB" id="A0A315W2U6"/>
<reference evidence="1 2" key="1">
    <citation type="journal article" date="2018" name="G3 (Bethesda)">
        <title>A High-Quality Reference Genome for the Invasive Mosquitofish Gambusia affinis Using a Chicago Library.</title>
        <authorList>
            <person name="Hoffberg S.L."/>
            <person name="Troendle N.J."/>
            <person name="Glenn T.C."/>
            <person name="Mahmud O."/>
            <person name="Louha S."/>
            <person name="Chalopin D."/>
            <person name="Bennetzen J.L."/>
            <person name="Mauricio R."/>
        </authorList>
    </citation>
    <scope>NUCLEOTIDE SEQUENCE [LARGE SCALE GENOMIC DNA]</scope>
    <source>
        <strain evidence="1">NE01/NJP1002.9</strain>
        <tissue evidence="1">Muscle</tissue>
    </source>
</reference>
<evidence type="ECO:0000313" key="2">
    <source>
        <dbReference type="Proteomes" id="UP000250572"/>
    </source>
</evidence>